<proteinExistence type="inferred from homology"/>
<evidence type="ECO:0000256" key="3">
    <source>
        <dbReference type="ARBA" id="ARBA00022768"/>
    </source>
</evidence>
<dbReference type="Gene3D" id="2.40.30.10">
    <property type="entry name" value="Translation factors"/>
    <property type="match status" value="1"/>
</dbReference>
<sequence length="123" mass="13560">MLGSLTGAQVIIMNYPGHIEIGYSLVLDCHTSHIAVKLTEILTNIDRCSGKELEKEAKFLKNGDAGMIKMTPTKAMVVETFAEYPTLGRFAVRDMTQSFVVGVDKKDPTGAKKTTMEETHYTC</sequence>
<gene>
    <name evidence="7" type="ORF">RDI58_006152</name>
</gene>
<dbReference type="GO" id="GO:0003746">
    <property type="term" value="F:translation elongation factor activity"/>
    <property type="evidence" value="ECO:0007669"/>
    <property type="project" value="UniProtKB-KW"/>
</dbReference>
<accession>A0AAN8U589</accession>
<dbReference type="GO" id="GO:0005525">
    <property type="term" value="F:GTP binding"/>
    <property type="evidence" value="ECO:0007669"/>
    <property type="project" value="UniProtKB-KW"/>
</dbReference>
<keyword evidence="8" id="KW-1185">Reference proteome</keyword>
<dbReference type="EMBL" id="JBANQN010000002">
    <property type="protein sequence ID" value="KAK6798449.1"/>
    <property type="molecule type" value="Genomic_DNA"/>
</dbReference>
<comment type="caution">
    <text evidence="7">The sequence shown here is derived from an EMBL/GenBank/DDBJ whole genome shotgun (WGS) entry which is preliminary data.</text>
</comment>
<reference evidence="7 8" key="1">
    <citation type="submission" date="2024-02" db="EMBL/GenBank/DDBJ databases">
        <title>de novo genome assembly of Solanum bulbocastanum strain 11H21.</title>
        <authorList>
            <person name="Hosaka A.J."/>
        </authorList>
    </citation>
    <scope>NUCLEOTIDE SEQUENCE [LARGE SCALE GENOMIC DNA]</scope>
    <source>
        <tissue evidence="7">Young leaves</tissue>
    </source>
</reference>
<evidence type="ECO:0000256" key="4">
    <source>
        <dbReference type="ARBA" id="ARBA00022917"/>
    </source>
</evidence>
<keyword evidence="5" id="KW-0342">GTP-binding</keyword>
<dbReference type="Pfam" id="PF22594">
    <property type="entry name" value="GTP-eEF1A_C"/>
    <property type="match status" value="1"/>
</dbReference>
<keyword evidence="3" id="KW-0251">Elongation factor</keyword>
<feature type="domain" description="GTP-eEF1A C-terminal" evidence="6">
    <location>
        <begin position="8"/>
        <end position="102"/>
    </location>
</feature>
<protein>
    <recommendedName>
        <fullName evidence="6">GTP-eEF1A C-terminal domain-containing protein</fullName>
    </recommendedName>
</protein>
<dbReference type="PANTHER" id="PTHR44830">
    <property type="entry name" value="ELONGATION FACTOR 1 ALPHA"/>
    <property type="match status" value="1"/>
</dbReference>
<dbReference type="AlphaFoldDB" id="A0AAN8U589"/>
<keyword evidence="4" id="KW-0648">Protein biosynthesis</keyword>
<dbReference type="CDD" id="cd03705">
    <property type="entry name" value="EF1_alpha_III"/>
    <property type="match status" value="1"/>
</dbReference>
<dbReference type="PANTHER" id="PTHR44830:SF1">
    <property type="entry name" value="TR-TYPE G DOMAIN-CONTAINING PROTEIN"/>
    <property type="match status" value="1"/>
</dbReference>
<evidence type="ECO:0000313" key="7">
    <source>
        <dbReference type="EMBL" id="KAK6798449.1"/>
    </source>
</evidence>
<dbReference type="InterPro" id="IPR009001">
    <property type="entry name" value="Transl_elong_EF1A/Init_IF2_C"/>
</dbReference>
<dbReference type="Proteomes" id="UP001371456">
    <property type="component" value="Unassembled WGS sequence"/>
</dbReference>
<organism evidence="7 8">
    <name type="scientific">Solanum bulbocastanum</name>
    <name type="common">Wild potato</name>
    <dbReference type="NCBI Taxonomy" id="147425"/>
    <lineage>
        <taxon>Eukaryota</taxon>
        <taxon>Viridiplantae</taxon>
        <taxon>Streptophyta</taxon>
        <taxon>Embryophyta</taxon>
        <taxon>Tracheophyta</taxon>
        <taxon>Spermatophyta</taxon>
        <taxon>Magnoliopsida</taxon>
        <taxon>eudicotyledons</taxon>
        <taxon>Gunneridae</taxon>
        <taxon>Pentapetalae</taxon>
        <taxon>asterids</taxon>
        <taxon>lamiids</taxon>
        <taxon>Solanales</taxon>
        <taxon>Solanaceae</taxon>
        <taxon>Solanoideae</taxon>
        <taxon>Solaneae</taxon>
        <taxon>Solanum</taxon>
    </lineage>
</organism>
<evidence type="ECO:0000256" key="1">
    <source>
        <dbReference type="ARBA" id="ARBA00007249"/>
    </source>
</evidence>
<name>A0AAN8U589_SOLBU</name>
<dbReference type="InterPro" id="IPR054696">
    <property type="entry name" value="GTP-eEF1A_C"/>
</dbReference>
<evidence type="ECO:0000313" key="8">
    <source>
        <dbReference type="Proteomes" id="UP001371456"/>
    </source>
</evidence>
<dbReference type="FunFam" id="2.40.30.10:FF:000005">
    <property type="entry name" value="Elongation factor 1-alpha"/>
    <property type="match status" value="1"/>
</dbReference>
<evidence type="ECO:0000256" key="2">
    <source>
        <dbReference type="ARBA" id="ARBA00022741"/>
    </source>
</evidence>
<keyword evidence="2" id="KW-0547">Nucleotide-binding</keyword>
<comment type="similarity">
    <text evidence="1">Belongs to the TRAFAC class translation factor GTPase superfamily. Classic translation factor GTPase family. EF-Tu/EF-1A subfamily.</text>
</comment>
<dbReference type="SUPFAM" id="SSF50465">
    <property type="entry name" value="EF-Tu/eEF-1alpha/eIF2-gamma C-terminal domain"/>
    <property type="match status" value="1"/>
</dbReference>
<evidence type="ECO:0000259" key="6">
    <source>
        <dbReference type="Pfam" id="PF22594"/>
    </source>
</evidence>
<evidence type="ECO:0000256" key="5">
    <source>
        <dbReference type="ARBA" id="ARBA00023134"/>
    </source>
</evidence>